<keyword evidence="5" id="KW-0496">Mitochondrion</keyword>
<evidence type="ECO:0000313" key="10">
    <source>
        <dbReference type="EMBL" id="JAG71352.1"/>
    </source>
</evidence>
<feature type="domain" description="Large ribosomal subunit protein uL30-like ferredoxin-like fold" evidence="9">
    <location>
        <begin position="54"/>
        <end position="104"/>
    </location>
</feature>
<evidence type="ECO:0000256" key="3">
    <source>
        <dbReference type="ARBA" id="ARBA00022946"/>
    </source>
</evidence>
<dbReference type="AlphaFoldDB" id="A0A0C9R0S7"/>
<dbReference type="GO" id="GO:0005743">
    <property type="term" value="C:mitochondrial inner membrane"/>
    <property type="evidence" value="ECO:0007669"/>
    <property type="project" value="UniProtKB-ARBA"/>
</dbReference>
<name>A0A0C9R0S7_9HYME</name>
<dbReference type="EMBL" id="GBYB01001585">
    <property type="protein sequence ID" value="JAG71352.1"/>
    <property type="molecule type" value="Transcribed_RNA"/>
</dbReference>
<dbReference type="PANTHER" id="PTHR15892">
    <property type="entry name" value="MITOCHONDRIAL RIBOSOMAL PROTEIN L30"/>
    <property type="match status" value="1"/>
</dbReference>
<evidence type="ECO:0000256" key="1">
    <source>
        <dbReference type="ARBA" id="ARBA00004173"/>
    </source>
</evidence>
<gene>
    <name evidence="10" type="primary">MRPL30_1</name>
    <name evidence="10" type="ORF">g.7915</name>
</gene>
<dbReference type="InterPro" id="IPR005996">
    <property type="entry name" value="Ribosomal_uL30_bac-type"/>
</dbReference>
<keyword evidence="4" id="KW-0689">Ribosomal protein</keyword>
<dbReference type="GO" id="GO:0006412">
    <property type="term" value="P:translation"/>
    <property type="evidence" value="ECO:0007669"/>
    <property type="project" value="InterPro"/>
</dbReference>
<dbReference type="SUPFAM" id="SSF55129">
    <property type="entry name" value="Ribosomal protein L30p/L7e"/>
    <property type="match status" value="1"/>
</dbReference>
<dbReference type="InterPro" id="IPR036919">
    <property type="entry name" value="Ribo_uL30_ferredoxin-like_sf"/>
</dbReference>
<comment type="subcellular location">
    <subcellularLocation>
        <location evidence="1">Mitochondrion</location>
    </subcellularLocation>
</comment>
<evidence type="ECO:0000256" key="8">
    <source>
        <dbReference type="ARBA" id="ARBA00035356"/>
    </source>
</evidence>
<evidence type="ECO:0000259" key="9">
    <source>
        <dbReference type="Pfam" id="PF00327"/>
    </source>
</evidence>
<organism evidence="10">
    <name type="scientific">Fopius arisanus</name>
    <dbReference type="NCBI Taxonomy" id="64838"/>
    <lineage>
        <taxon>Eukaryota</taxon>
        <taxon>Metazoa</taxon>
        <taxon>Ecdysozoa</taxon>
        <taxon>Arthropoda</taxon>
        <taxon>Hexapoda</taxon>
        <taxon>Insecta</taxon>
        <taxon>Pterygota</taxon>
        <taxon>Neoptera</taxon>
        <taxon>Endopterygota</taxon>
        <taxon>Hymenoptera</taxon>
        <taxon>Apocrita</taxon>
        <taxon>Ichneumonoidea</taxon>
        <taxon>Braconidae</taxon>
        <taxon>Opiinae</taxon>
        <taxon>Fopius</taxon>
    </lineage>
</organism>
<evidence type="ECO:0000256" key="5">
    <source>
        <dbReference type="ARBA" id="ARBA00023128"/>
    </source>
</evidence>
<dbReference type="FunFam" id="3.30.1390.20:FF:000005">
    <property type="entry name" value="39S ribosomal protein L30, mitochondrial"/>
    <property type="match status" value="1"/>
</dbReference>
<reference evidence="10" key="1">
    <citation type="submission" date="2015-01" db="EMBL/GenBank/DDBJ databases">
        <title>Transcriptome Assembly of Fopius arisanus.</title>
        <authorList>
            <person name="Geib S."/>
        </authorList>
    </citation>
    <scope>NUCLEOTIDE SEQUENCE</scope>
</reference>
<dbReference type="Gene3D" id="3.30.1390.20">
    <property type="entry name" value="Ribosomal protein L30, ferredoxin-like fold domain"/>
    <property type="match status" value="1"/>
</dbReference>
<protein>
    <recommendedName>
        <fullName evidence="7">Large ribosomal subunit protein uL30m</fullName>
    </recommendedName>
    <alternativeName>
        <fullName evidence="8">39S ribosomal protein L30, mitochondrial</fullName>
    </alternativeName>
</protein>
<accession>A0A0C9R0S7</accession>
<evidence type="ECO:0000256" key="4">
    <source>
        <dbReference type="ARBA" id="ARBA00022980"/>
    </source>
</evidence>
<keyword evidence="3" id="KW-0809">Transit peptide</keyword>
<dbReference type="GO" id="GO:0015934">
    <property type="term" value="C:large ribosomal subunit"/>
    <property type="evidence" value="ECO:0007669"/>
    <property type="project" value="InterPro"/>
</dbReference>
<comment type="similarity">
    <text evidence="2">Belongs to the universal ribosomal protein uL30 family.</text>
</comment>
<keyword evidence="6" id="KW-0687">Ribonucleoprotein</keyword>
<dbReference type="GO" id="GO:0003735">
    <property type="term" value="F:structural constituent of ribosome"/>
    <property type="evidence" value="ECO:0007669"/>
    <property type="project" value="InterPro"/>
</dbReference>
<dbReference type="InterPro" id="IPR016082">
    <property type="entry name" value="Ribosomal_uL30_ferredoxin-like"/>
</dbReference>
<evidence type="ECO:0000256" key="2">
    <source>
        <dbReference type="ARBA" id="ARBA00007594"/>
    </source>
</evidence>
<dbReference type="Pfam" id="PF00327">
    <property type="entry name" value="Ribosomal_L30"/>
    <property type="match status" value="1"/>
</dbReference>
<evidence type="ECO:0000256" key="6">
    <source>
        <dbReference type="ARBA" id="ARBA00023274"/>
    </source>
</evidence>
<dbReference type="PANTHER" id="PTHR15892:SF2">
    <property type="entry name" value="LARGE RIBOSOMAL SUBUNIT PROTEIN UL30M"/>
    <property type="match status" value="1"/>
</dbReference>
<evidence type="ECO:0000256" key="7">
    <source>
        <dbReference type="ARBA" id="ARBA00035281"/>
    </source>
</evidence>
<sequence length="175" mass="20532">MARPLNFFIQIRNYKGQKPPKFWGKDKKVYEKVTYYPRHPGQVDPPIAPTKLLVIQRVKPYAGNPYWHKAILDQLHLNEKKSDITIVKNIPEICAQLWKVKHLIKVTPLNQPGKLPEDNDIHATWLMENGDLLLTPRVDPVREQLTMDHVGNPKRLDGETLSFELRMRWLNPWDT</sequence>
<proteinExistence type="inferred from homology"/>